<organism evidence="1 2">
    <name type="scientific">Avena sativa</name>
    <name type="common">Oat</name>
    <dbReference type="NCBI Taxonomy" id="4498"/>
    <lineage>
        <taxon>Eukaryota</taxon>
        <taxon>Viridiplantae</taxon>
        <taxon>Streptophyta</taxon>
        <taxon>Embryophyta</taxon>
        <taxon>Tracheophyta</taxon>
        <taxon>Spermatophyta</taxon>
        <taxon>Magnoliopsida</taxon>
        <taxon>Liliopsida</taxon>
        <taxon>Poales</taxon>
        <taxon>Poaceae</taxon>
        <taxon>BOP clade</taxon>
        <taxon>Pooideae</taxon>
        <taxon>Poodae</taxon>
        <taxon>Poeae</taxon>
        <taxon>Poeae Chloroplast Group 1 (Aveneae type)</taxon>
        <taxon>Aveninae</taxon>
        <taxon>Avena</taxon>
    </lineage>
</organism>
<name>A0ACD5ULI2_AVESA</name>
<reference evidence="1" key="2">
    <citation type="submission" date="2025-09" db="UniProtKB">
        <authorList>
            <consortium name="EnsemblPlants"/>
        </authorList>
    </citation>
    <scope>IDENTIFICATION</scope>
</reference>
<accession>A0ACD5ULI2</accession>
<protein>
    <submittedName>
        <fullName evidence="1">Uncharacterized protein</fullName>
    </submittedName>
</protein>
<evidence type="ECO:0000313" key="1">
    <source>
        <dbReference type="EnsemblPlants" id="AVESA.00010b.r2.2CG0268620.1.CDS.1"/>
    </source>
</evidence>
<reference evidence="1" key="1">
    <citation type="submission" date="2021-05" db="EMBL/GenBank/DDBJ databases">
        <authorList>
            <person name="Scholz U."/>
            <person name="Mascher M."/>
            <person name="Fiebig A."/>
        </authorList>
    </citation>
    <scope>NUCLEOTIDE SEQUENCE [LARGE SCALE GENOMIC DNA]</scope>
</reference>
<proteinExistence type="predicted"/>
<evidence type="ECO:0000313" key="2">
    <source>
        <dbReference type="Proteomes" id="UP001732700"/>
    </source>
</evidence>
<dbReference type="Proteomes" id="UP001732700">
    <property type="component" value="Chromosome 2C"/>
</dbReference>
<sequence>MAYVSEAPAAARKLLLPSGAANTRTLGDAGLGFDLDGAGHLLSPLWELIKAKAAELEAFLAGLLTALAKKADQLFPPETRSETLAQWLRFGVTVVLPALVLLCFLRCCWRCYCARGRGGRTMAAPGRRGARMLRGAFEANPRGYFRDLRANEPLVY</sequence>
<keyword evidence="2" id="KW-1185">Reference proteome</keyword>
<dbReference type="EnsemblPlants" id="AVESA.00010b.r2.2CG0268620.1">
    <property type="protein sequence ID" value="AVESA.00010b.r2.2CG0268620.1.CDS.1"/>
    <property type="gene ID" value="AVESA.00010b.r2.2CG0268620"/>
</dbReference>